<keyword evidence="3" id="KW-1185">Reference proteome</keyword>
<evidence type="ECO:0000313" key="2">
    <source>
        <dbReference type="EMBL" id="GFH27222.1"/>
    </source>
</evidence>
<protein>
    <submittedName>
        <fullName evidence="2">Uncharacterized protein</fullName>
    </submittedName>
</protein>
<comment type="caution">
    <text evidence="2">The sequence shown here is derived from an EMBL/GenBank/DDBJ whole genome shotgun (WGS) entry which is preliminary data.</text>
</comment>
<reference evidence="2 3" key="1">
    <citation type="submission" date="2020-02" db="EMBL/GenBank/DDBJ databases">
        <title>Draft genome sequence of Haematococcus lacustris strain NIES-144.</title>
        <authorList>
            <person name="Morimoto D."/>
            <person name="Nakagawa S."/>
            <person name="Yoshida T."/>
            <person name="Sawayama S."/>
        </authorList>
    </citation>
    <scope>NUCLEOTIDE SEQUENCE [LARGE SCALE GENOMIC DNA]</scope>
    <source>
        <strain evidence="2 3">NIES-144</strain>
    </source>
</reference>
<sequence>MATASPVKFEAGTQPLGSGAQPVLLVPRSTVQSWRHEAREDRLQQVIDTPELAVTTAVVQPVYLPDLLDTVLENQAMLQRDRHLEREDETKQRREAELQALRNKSKTRPLGQLVWVKHTGTGHKLVTTMRQEAKQVAVDVALEKEASDLSHKRSRGRLAS</sequence>
<feature type="region of interest" description="Disordered" evidence="1">
    <location>
        <begin position="1"/>
        <end position="21"/>
    </location>
</feature>
<proteinExistence type="predicted"/>
<evidence type="ECO:0000256" key="1">
    <source>
        <dbReference type="SAM" id="MobiDB-lite"/>
    </source>
</evidence>
<accession>A0A6A0A527</accession>
<dbReference type="AlphaFoldDB" id="A0A6A0A527"/>
<dbReference type="EMBL" id="BLLF01003395">
    <property type="protein sequence ID" value="GFH27222.1"/>
    <property type="molecule type" value="Genomic_DNA"/>
</dbReference>
<dbReference type="Proteomes" id="UP000485058">
    <property type="component" value="Unassembled WGS sequence"/>
</dbReference>
<organism evidence="2 3">
    <name type="scientific">Haematococcus lacustris</name>
    <name type="common">Green alga</name>
    <name type="synonym">Haematococcus pluvialis</name>
    <dbReference type="NCBI Taxonomy" id="44745"/>
    <lineage>
        <taxon>Eukaryota</taxon>
        <taxon>Viridiplantae</taxon>
        <taxon>Chlorophyta</taxon>
        <taxon>core chlorophytes</taxon>
        <taxon>Chlorophyceae</taxon>
        <taxon>CS clade</taxon>
        <taxon>Chlamydomonadales</taxon>
        <taxon>Haematococcaceae</taxon>
        <taxon>Haematococcus</taxon>
    </lineage>
</organism>
<name>A0A6A0A527_HAELA</name>
<evidence type="ECO:0000313" key="3">
    <source>
        <dbReference type="Proteomes" id="UP000485058"/>
    </source>
</evidence>
<gene>
    <name evidence="2" type="ORF">HaLaN_25510</name>
</gene>